<sequence>MKMRKRTVIVSSNLMLCLVFLSVADAQIGDTIHPYAYARVLQDDNLFRVNTNEEKDTLTALGAGVDALLILSRQRINLGAQFERATYDKADNLDHKNMNLNGNLNWVVGSDWRGRFGVKYRETIASFNETATIRSRDDRATLTSQGSAGYSFSPRWDIIGSMRTARLRIDNRLNSDFDRFGYSTELRYATGAKTKVGVKIGITNVDFENDTIIGSDTISSDFSNRVLSGTFSWEGSSKSKLDARIGWTDVEHDELTDRDFSGQSSRINYLWQTTAKSQLKFSLWREATTRFEVDSLVISQGVSIRPRWNITSKLSSSMMLRYNKLDFRGDANASLLGGVSREDTINSISLALGYQISRVIKLDFRFITHDRDSNVPIQEYSYNTYRLGIRARL</sequence>
<organism evidence="1">
    <name type="scientific">hydrothermal vent metagenome</name>
    <dbReference type="NCBI Taxonomy" id="652676"/>
    <lineage>
        <taxon>unclassified sequences</taxon>
        <taxon>metagenomes</taxon>
        <taxon>ecological metagenomes</taxon>
    </lineage>
</organism>
<evidence type="ECO:0008006" key="2">
    <source>
        <dbReference type="Google" id="ProtNLM"/>
    </source>
</evidence>
<dbReference type="EMBL" id="UOFO01000002">
    <property type="protein sequence ID" value="VAW83143.1"/>
    <property type="molecule type" value="Genomic_DNA"/>
</dbReference>
<evidence type="ECO:0000313" key="1">
    <source>
        <dbReference type="EMBL" id="VAW83143.1"/>
    </source>
</evidence>
<dbReference type="Pfam" id="PF10082">
    <property type="entry name" value="BBP2_2"/>
    <property type="match status" value="1"/>
</dbReference>
<proteinExistence type="predicted"/>
<name>A0A3B0Z4J7_9ZZZZ</name>
<protein>
    <recommendedName>
        <fullName evidence="2">Outer membrane beta-barrel protein</fullName>
    </recommendedName>
</protein>
<reference evidence="1" key="1">
    <citation type="submission" date="2018-06" db="EMBL/GenBank/DDBJ databases">
        <authorList>
            <person name="Zhirakovskaya E."/>
        </authorList>
    </citation>
    <scope>NUCLEOTIDE SEQUENCE</scope>
</reference>
<accession>A0A3B0Z4J7</accession>
<dbReference type="AlphaFoldDB" id="A0A3B0Z4J7"/>
<dbReference type="InterPro" id="IPR018759">
    <property type="entry name" value="BBP2_2"/>
</dbReference>
<gene>
    <name evidence="1" type="ORF">MNBD_GAMMA16-442</name>
</gene>
<dbReference type="SUPFAM" id="SSF56935">
    <property type="entry name" value="Porins"/>
    <property type="match status" value="1"/>
</dbReference>